<dbReference type="STRING" id="1379903.ATO8_16330"/>
<dbReference type="EMBL" id="AQQW01000011">
    <property type="protein sequence ID" value="ETW11499.1"/>
    <property type="molecule type" value="Genomic_DNA"/>
</dbReference>
<dbReference type="Gene3D" id="3.30.1540.10">
    <property type="entry name" value="formyl-coa transferase, domain 3"/>
    <property type="match status" value="1"/>
</dbReference>
<proteinExistence type="predicted"/>
<evidence type="ECO:0000256" key="1">
    <source>
        <dbReference type="ARBA" id="ARBA00022679"/>
    </source>
</evidence>
<dbReference type="Pfam" id="PF02515">
    <property type="entry name" value="CoA_transf_3"/>
    <property type="match status" value="1"/>
</dbReference>
<sequence>MAQRATHDTTGTGDAARPASGGPASTALNGLRVLDLTRVRSGPTCVRQLADWGADVIKIEAPDDKAQLGGPRSGPDFQNLHRNKRSLTLNLKTDEGVEAFRKLADTADVIVENFRPDVKTRLGIDYDTLSKTNAGLVYASISGFGQDGPLAKRPGFDQIAQGMGGLMSITGKPGEGPMRVGIPIADLCAGLFAAQAILIALIERQGSGQGQWVQTSLLQAQVFMLDFQAARFLMDGDVPKQAGNNHPTSIPTGVFQTSDGYMNLAVAGQEIWKRFARALDRPDWIEDERFAAAQSRSDNRDALNKEIEAVTIGRTTAEWIDTMNEAGVPAGEINDIGQVFENPQVHHLGLAQPVNSQERGETRLVGQPILMSRTPSHIASPPPLAGQHSEDILREIGYSDDSIAAMKAQGIT</sequence>
<gene>
    <name evidence="3" type="ORF">ATO8_16330</name>
</gene>
<dbReference type="InterPro" id="IPR044855">
    <property type="entry name" value="CoA-Trfase_III_dom3_sf"/>
</dbReference>
<protein>
    <submittedName>
        <fullName evidence="3">CoA-transferase family III</fullName>
    </submittedName>
</protein>
<dbReference type="InterPro" id="IPR050483">
    <property type="entry name" value="CoA-transferase_III_domain"/>
</dbReference>
<dbReference type="SUPFAM" id="SSF89796">
    <property type="entry name" value="CoA-transferase family III (CaiB/BaiF)"/>
    <property type="match status" value="1"/>
</dbReference>
<dbReference type="RefSeq" id="WP_081749820.1">
    <property type="nucleotide sequence ID" value="NZ_AQQW01000011.1"/>
</dbReference>
<feature type="region of interest" description="Disordered" evidence="2">
    <location>
        <begin position="1"/>
        <end position="27"/>
    </location>
</feature>
<evidence type="ECO:0000256" key="2">
    <source>
        <dbReference type="SAM" id="MobiDB-lite"/>
    </source>
</evidence>
<keyword evidence="1 3" id="KW-0808">Transferase</keyword>
<dbReference type="Gene3D" id="3.40.50.10540">
    <property type="entry name" value="Crotonobetainyl-coa:carnitine coa-transferase, domain 1"/>
    <property type="match status" value="1"/>
</dbReference>
<dbReference type="InterPro" id="IPR003673">
    <property type="entry name" value="CoA-Trfase_fam_III"/>
</dbReference>
<name>W4HFM6_9RHOB</name>
<reference evidence="3 4" key="1">
    <citation type="journal article" date="2014" name="Antonie Van Leeuwenhoek">
        <title>Roseivivax atlanticus sp. nov., isolated from surface seawater of the Atlantic Ocean.</title>
        <authorList>
            <person name="Li G."/>
            <person name="Lai Q."/>
            <person name="Liu X."/>
            <person name="Sun F."/>
            <person name="Shao Z."/>
        </authorList>
    </citation>
    <scope>NUCLEOTIDE SEQUENCE [LARGE SCALE GENOMIC DNA]</scope>
    <source>
        <strain evidence="3 4">22II-s10s</strain>
    </source>
</reference>
<dbReference type="GO" id="GO:0008410">
    <property type="term" value="F:CoA-transferase activity"/>
    <property type="evidence" value="ECO:0007669"/>
    <property type="project" value="TreeGrafter"/>
</dbReference>
<organism evidence="3 4">
    <name type="scientific">Roseivivax marinus</name>
    <dbReference type="NCBI Taxonomy" id="1379903"/>
    <lineage>
        <taxon>Bacteria</taxon>
        <taxon>Pseudomonadati</taxon>
        <taxon>Pseudomonadota</taxon>
        <taxon>Alphaproteobacteria</taxon>
        <taxon>Rhodobacterales</taxon>
        <taxon>Roseobacteraceae</taxon>
        <taxon>Roseivivax</taxon>
    </lineage>
</organism>
<dbReference type="PANTHER" id="PTHR48207">
    <property type="entry name" value="SUCCINATE--HYDROXYMETHYLGLUTARATE COA-TRANSFERASE"/>
    <property type="match status" value="1"/>
</dbReference>
<dbReference type="Proteomes" id="UP000019063">
    <property type="component" value="Unassembled WGS sequence"/>
</dbReference>
<dbReference type="AlphaFoldDB" id="W4HFM6"/>
<dbReference type="PANTHER" id="PTHR48207:SF3">
    <property type="entry name" value="SUCCINATE--HYDROXYMETHYLGLUTARATE COA-TRANSFERASE"/>
    <property type="match status" value="1"/>
</dbReference>
<dbReference type="InterPro" id="IPR023606">
    <property type="entry name" value="CoA-Trfase_III_dom_1_sf"/>
</dbReference>
<dbReference type="PATRIC" id="fig|1317118.6.peg.3358"/>
<comment type="caution">
    <text evidence="3">The sequence shown here is derived from an EMBL/GenBank/DDBJ whole genome shotgun (WGS) entry which is preliminary data.</text>
</comment>
<dbReference type="eggNOG" id="COG1804">
    <property type="taxonomic scope" value="Bacteria"/>
</dbReference>
<keyword evidence="4" id="KW-1185">Reference proteome</keyword>
<evidence type="ECO:0000313" key="3">
    <source>
        <dbReference type="EMBL" id="ETW11499.1"/>
    </source>
</evidence>
<accession>W4HFM6</accession>
<evidence type="ECO:0000313" key="4">
    <source>
        <dbReference type="Proteomes" id="UP000019063"/>
    </source>
</evidence>